<sequence length="602" mass="68851">MNNKEKPKYNTLQNVWWMLQVAWKAGKRAIFFCIISAALEVAYNLAQLYIAPRVLLRIEQRASIGTLLSTIGLFTVAIFILRGLMHYFTQNSLFPRVDVRSAIISKVTFKSNMTSYSNTLKEDFQKLRDKAYQATNDNEQATEEIWQTLTELLTNIGGLIIYLSILSKIDPVILLVIIVTCLAGFVVSRYTNNWRYEHRDEEEKYYLKKSYIRRKAESVELAKDIRIFGLQNWLNDLLDKVHDAYLAYAFRCEKAEVFAEVVEAVLTLARNGIAYFYLIKMTLNEGLSVSEFVLYFAAVTTFTTWVMGVLKDLSKLHKHGMDISRLREYLDYPEPFKFEDGEKIPEYEEFELQLSGVSFRYPGASEDTIHDVSLTIRPGEKLAIVGLNGAGKTTLVKLLCGLLDPTEGCVLLNGRDIRDFNRREYYRLFSAVFQEFSIVDVTVAEEIAQTKENIDYEKIKKCIDLAGLTSNIEKLPKGLETHIGREVYLDGVLFSGGETQRLMLARALYKDGPILLLDEPTAALDPIAENDMYMKYGEMSEGKTSLFISHRLASTRFCDRIIFVADGGIKEEGTHESLMNLGGEYAQLFEVQSRYYQEGKEF</sequence>
<reference evidence="11" key="1">
    <citation type="submission" date="2016-10" db="EMBL/GenBank/DDBJ databases">
        <title>The complete genome sequence of the rumen bacterium Butyrivibrio hungatei MB2003.</title>
        <authorList>
            <person name="Palevich N."/>
            <person name="Kelly W.J."/>
            <person name="Leahy S.C."/>
            <person name="Altermann E."/>
            <person name="Rakonjac J."/>
            <person name="Attwood G.T."/>
        </authorList>
    </citation>
    <scope>NUCLEOTIDE SEQUENCE [LARGE SCALE GENOMIC DNA]</scope>
    <source>
        <strain evidence="11">MB2003</strain>
    </source>
</reference>
<dbReference type="PROSITE" id="PS50929">
    <property type="entry name" value="ABC_TM1F"/>
    <property type="match status" value="1"/>
</dbReference>
<dbReference type="SUPFAM" id="SSF52540">
    <property type="entry name" value="P-loop containing nucleoside triphosphate hydrolases"/>
    <property type="match status" value="1"/>
</dbReference>
<dbReference type="InterPro" id="IPR011527">
    <property type="entry name" value="ABC1_TM_dom"/>
</dbReference>
<dbReference type="Gene3D" id="1.20.1560.10">
    <property type="entry name" value="ABC transporter type 1, transmembrane domain"/>
    <property type="match status" value="1"/>
</dbReference>
<protein>
    <submittedName>
        <fullName evidence="10">ABC transporter ATP-binding/permease protein</fullName>
    </submittedName>
</protein>
<evidence type="ECO:0000259" key="9">
    <source>
        <dbReference type="PROSITE" id="PS50929"/>
    </source>
</evidence>
<evidence type="ECO:0000313" key="11">
    <source>
        <dbReference type="Proteomes" id="UP000179284"/>
    </source>
</evidence>
<proteinExistence type="predicted"/>
<dbReference type="GO" id="GO:0005886">
    <property type="term" value="C:plasma membrane"/>
    <property type="evidence" value="ECO:0007669"/>
    <property type="project" value="UniProtKB-SubCell"/>
</dbReference>
<dbReference type="Gene3D" id="3.40.50.300">
    <property type="entry name" value="P-loop containing nucleotide triphosphate hydrolases"/>
    <property type="match status" value="1"/>
</dbReference>
<feature type="domain" description="ABC transmembrane type-1" evidence="9">
    <location>
        <begin position="135"/>
        <end position="318"/>
    </location>
</feature>
<dbReference type="OrthoDB" id="1699242at2"/>
<accession>A0A1D9P3N3</accession>
<keyword evidence="2 7" id="KW-0812">Transmembrane</keyword>
<feature type="transmembrane region" description="Helical" evidence="7">
    <location>
        <begin position="145"/>
        <end position="165"/>
    </location>
</feature>
<dbReference type="GO" id="GO:0034040">
    <property type="term" value="F:ATPase-coupled lipid transmembrane transporter activity"/>
    <property type="evidence" value="ECO:0007669"/>
    <property type="project" value="TreeGrafter"/>
</dbReference>
<dbReference type="InterPro" id="IPR003593">
    <property type="entry name" value="AAA+_ATPase"/>
</dbReference>
<dbReference type="SMART" id="SM00382">
    <property type="entry name" value="AAA"/>
    <property type="match status" value="1"/>
</dbReference>
<dbReference type="PANTHER" id="PTHR24221">
    <property type="entry name" value="ATP-BINDING CASSETTE SUB-FAMILY B"/>
    <property type="match status" value="1"/>
</dbReference>
<evidence type="ECO:0000256" key="2">
    <source>
        <dbReference type="ARBA" id="ARBA00022692"/>
    </source>
</evidence>
<feature type="transmembrane region" description="Helical" evidence="7">
    <location>
        <begin position="172"/>
        <end position="191"/>
    </location>
</feature>
<dbReference type="SUPFAM" id="SSF90123">
    <property type="entry name" value="ABC transporter transmembrane region"/>
    <property type="match status" value="1"/>
</dbReference>
<dbReference type="InterPro" id="IPR036640">
    <property type="entry name" value="ABC1_TM_sf"/>
</dbReference>
<dbReference type="GO" id="GO:0005524">
    <property type="term" value="F:ATP binding"/>
    <property type="evidence" value="ECO:0007669"/>
    <property type="project" value="UniProtKB-KW"/>
</dbReference>
<dbReference type="GO" id="GO:0016887">
    <property type="term" value="F:ATP hydrolysis activity"/>
    <property type="evidence" value="ECO:0007669"/>
    <property type="project" value="InterPro"/>
</dbReference>
<feature type="domain" description="ABC transporter" evidence="8">
    <location>
        <begin position="352"/>
        <end position="591"/>
    </location>
</feature>
<gene>
    <name evidence="10" type="ORF">bhn_I2147</name>
</gene>
<feature type="transmembrane region" description="Helical" evidence="7">
    <location>
        <begin position="29"/>
        <end position="50"/>
    </location>
</feature>
<dbReference type="InterPro" id="IPR003439">
    <property type="entry name" value="ABC_transporter-like_ATP-bd"/>
</dbReference>
<dbReference type="Pfam" id="PF00005">
    <property type="entry name" value="ABC_tran"/>
    <property type="match status" value="1"/>
</dbReference>
<dbReference type="InterPro" id="IPR039421">
    <property type="entry name" value="Type_1_exporter"/>
</dbReference>
<evidence type="ECO:0000259" key="8">
    <source>
        <dbReference type="PROSITE" id="PS50893"/>
    </source>
</evidence>
<name>A0A1D9P3N3_9FIRM</name>
<dbReference type="GO" id="GO:0140359">
    <property type="term" value="F:ABC-type transporter activity"/>
    <property type="evidence" value="ECO:0007669"/>
    <property type="project" value="InterPro"/>
</dbReference>
<dbReference type="Proteomes" id="UP000179284">
    <property type="component" value="Chromosome I"/>
</dbReference>
<evidence type="ECO:0000256" key="6">
    <source>
        <dbReference type="ARBA" id="ARBA00023136"/>
    </source>
</evidence>
<keyword evidence="11" id="KW-1185">Reference proteome</keyword>
<keyword evidence="4 10" id="KW-0067">ATP-binding</keyword>
<comment type="subcellular location">
    <subcellularLocation>
        <location evidence="1">Cell membrane</location>
        <topology evidence="1">Multi-pass membrane protein</topology>
    </subcellularLocation>
</comment>
<dbReference type="PANTHER" id="PTHR24221:SF646">
    <property type="entry name" value="HAEMOLYSIN SECRETION ATP-BINDING PROTEIN"/>
    <property type="match status" value="1"/>
</dbReference>
<feature type="transmembrane region" description="Helical" evidence="7">
    <location>
        <begin position="292"/>
        <end position="310"/>
    </location>
</feature>
<feature type="transmembrane region" description="Helical" evidence="7">
    <location>
        <begin position="62"/>
        <end position="85"/>
    </location>
</feature>
<dbReference type="AlphaFoldDB" id="A0A1D9P3N3"/>
<dbReference type="PROSITE" id="PS50893">
    <property type="entry name" value="ABC_TRANSPORTER_2"/>
    <property type="match status" value="1"/>
</dbReference>
<keyword evidence="3" id="KW-0547">Nucleotide-binding</keyword>
<evidence type="ECO:0000313" key="10">
    <source>
        <dbReference type="EMBL" id="AOZ97180.1"/>
    </source>
</evidence>
<evidence type="ECO:0000256" key="7">
    <source>
        <dbReference type="SAM" id="Phobius"/>
    </source>
</evidence>
<evidence type="ECO:0000256" key="1">
    <source>
        <dbReference type="ARBA" id="ARBA00004651"/>
    </source>
</evidence>
<evidence type="ECO:0000256" key="5">
    <source>
        <dbReference type="ARBA" id="ARBA00022989"/>
    </source>
</evidence>
<dbReference type="InterPro" id="IPR027417">
    <property type="entry name" value="P-loop_NTPase"/>
</dbReference>
<evidence type="ECO:0000256" key="3">
    <source>
        <dbReference type="ARBA" id="ARBA00022741"/>
    </source>
</evidence>
<keyword evidence="6 7" id="KW-0472">Membrane</keyword>
<evidence type="ECO:0000256" key="4">
    <source>
        <dbReference type="ARBA" id="ARBA00022840"/>
    </source>
</evidence>
<dbReference type="EMBL" id="CP017831">
    <property type="protein sequence ID" value="AOZ97180.1"/>
    <property type="molecule type" value="Genomic_DNA"/>
</dbReference>
<dbReference type="KEGG" id="bhu:bhn_I2147"/>
<organism evidence="10 11">
    <name type="scientific">Butyrivibrio hungatei</name>
    <dbReference type="NCBI Taxonomy" id="185008"/>
    <lineage>
        <taxon>Bacteria</taxon>
        <taxon>Bacillati</taxon>
        <taxon>Bacillota</taxon>
        <taxon>Clostridia</taxon>
        <taxon>Lachnospirales</taxon>
        <taxon>Lachnospiraceae</taxon>
        <taxon>Butyrivibrio</taxon>
    </lineage>
</organism>
<keyword evidence="5 7" id="KW-1133">Transmembrane helix</keyword>
<dbReference type="RefSeq" id="WP_071176801.1">
    <property type="nucleotide sequence ID" value="NZ_CP017831.1"/>
</dbReference>